<dbReference type="GO" id="GO:0030170">
    <property type="term" value="F:pyridoxal phosphate binding"/>
    <property type="evidence" value="ECO:0007669"/>
    <property type="project" value="InterPro"/>
</dbReference>
<dbReference type="InterPro" id="IPR000277">
    <property type="entry name" value="Cys/Met-Metab_PyrdxlP-dep_enz"/>
</dbReference>
<dbReference type="Gene3D" id="3.90.1150.10">
    <property type="entry name" value="Aspartate Aminotransferase, domain 1"/>
    <property type="match status" value="1"/>
</dbReference>
<dbReference type="Pfam" id="PF01053">
    <property type="entry name" value="Cys_Met_Meta_PP"/>
    <property type="match status" value="1"/>
</dbReference>
<dbReference type="InterPro" id="IPR015424">
    <property type="entry name" value="PyrdxlP-dep_Trfase"/>
</dbReference>
<evidence type="ECO:0000256" key="3">
    <source>
        <dbReference type="RuleBase" id="RU362118"/>
    </source>
</evidence>
<sequence length="62" mass="7134">MQIGVSWGGFESLIYSPGLSIHPEQTTRTEWETRLERTIRISVGLEDIDDLMEDLQRGLDEL</sequence>
<dbReference type="EMBL" id="QMFB01000012">
    <property type="protein sequence ID" value="RAV19451.1"/>
    <property type="molecule type" value="Genomic_DNA"/>
</dbReference>
<name>A0A329MHL2_9BACL</name>
<organism evidence="4 5">
    <name type="scientific">Paenibacillus contaminans</name>
    <dbReference type="NCBI Taxonomy" id="450362"/>
    <lineage>
        <taxon>Bacteria</taxon>
        <taxon>Bacillati</taxon>
        <taxon>Bacillota</taxon>
        <taxon>Bacilli</taxon>
        <taxon>Bacillales</taxon>
        <taxon>Paenibacillaceae</taxon>
        <taxon>Paenibacillus</taxon>
    </lineage>
</organism>
<evidence type="ECO:0008006" key="6">
    <source>
        <dbReference type="Google" id="ProtNLM"/>
    </source>
</evidence>
<comment type="caution">
    <text evidence="4">The sequence shown here is derived from an EMBL/GenBank/DDBJ whole genome shotgun (WGS) entry which is preliminary data.</text>
</comment>
<dbReference type="AlphaFoldDB" id="A0A329MHL2"/>
<comment type="cofactor">
    <cofactor evidence="1 3">
        <name>pyridoxal 5'-phosphate</name>
        <dbReference type="ChEBI" id="CHEBI:597326"/>
    </cofactor>
</comment>
<dbReference type="InterPro" id="IPR015422">
    <property type="entry name" value="PyrdxlP-dep_Trfase_small"/>
</dbReference>
<gene>
    <name evidence="4" type="ORF">DQG23_20890</name>
</gene>
<comment type="similarity">
    <text evidence="3">Belongs to the trans-sulfuration enzymes family.</text>
</comment>
<dbReference type="SUPFAM" id="SSF53383">
    <property type="entry name" value="PLP-dependent transferases"/>
    <property type="match status" value="1"/>
</dbReference>
<accession>A0A329MHL2</accession>
<evidence type="ECO:0000313" key="5">
    <source>
        <dbReference type="Proteomes" id="UP000250369"/>
    </source>
</evidence>
<dbReference type="Proteomes" id="UP000250369">
    <property type="component" value="Unassembled WGS sequence"/>
</dbReference>
<keyword evidence="5" id="KW-1185">Reference proteome</keyword>
<proteinExistence type="inferred from homology"/>
<evidence type="ECO:0000313" key="4">
    <source>
        <dbReference type="EMBL" id="RAV19451.1"/>
    </source>
</evidence>
<protein>
    <recommendedName>
        <fullName evidence="6">Cystathionine beta-lyase</fullName>
    </recommendedName>
</protein>
<evidence type="ECO:0000256" key="1">
    <source>
        <dbReference type="ARBA" id="ARBA00001933"/>
    </source>
</evidence>
<keyword evidence="2 3" id="KW-0663">Pyridoxal phosphate</keyword>
<reference evidence="4 5" key="1">
    <citation type="journal article" date="2009" name="Int. J. Syst. Evol. Microbiol.">
        <title>Paenibacillus contaminans sp. nov., isolated from a contaminated laboratory plate.</title>
        <authorList>
            <person name="Chou J.H."/>
            <person name="Lee J.H."/>
            <person name="Lin M.C."/>
            <person name="Chang P.S."/>
            <person name="Arun A.B."/>
            <person name="Young C.C."/>
            <person name="Chen W.M."/>
        </authorList>
    </citation>
    <scope>NUCLEOTIDE SEQUENCE [LARGE SCALE GENOMIC DNA]</scope>
    <source>
        <strain evidence="4 5">CKOBP-6</strain>
    </source>
</reference>
<dbReference type="GO" id="GO:0019346">
    <property type="term" value="P:transsulfuration"/>
    <property type="evidence" value="ECO:0007669"/>
    <property type="project" value="InterPro"/>
</dbReference>
<evidence type="ECO:0000256" key="2">
    <source>
        <dbReference type="ARBA" id="ARBA00022898"/>
    </source>
</evidence>